<reference evidence="12 13" key="1">
    <citation type="submission" date="2016-12" db="EMBL/GenBank/DDBJ databases">
        <title>Discovery of methanogenic haloarchaea.</title>
        <authorList>
            <person name="Sorokin D.Y."/>
            <person name="Makarova K.S."/>
            <person name="Abbas B."/>
            <person name="Ferrer M."/>
            <person name="Golyshin P.N."/>
        </authorList>
    </citation>
    <scope>NUCLEOTIDE SEQUENCE [LARGE SCALE GENOMIC DNA]</scope>
    <source>
        <strain evidence="12">AMET1</strain>
    </source>
</reference>
<dbReference type="SUPFAM" id="SSF69864">
    <property type="entry name" value="Argininosuccinate synthetase, C-terminal domain"/>
    <property type="match status" value="1"/>
</dbReference>
<keyword evidence="5 9" id="KW-0436">Ligase</keyword>
<dbReference type="NCBIfam" id="NF010392">
    <property type="entry name" value="PRK13820.1"/>
    <property type="match status" value="1"/>
</dbReference>
<dbReference type="Gene3D" id="3.90.1260.10">
    <property type="entry name" value="Argininosuccinate synthetase, chain A, domain 2"/>
    <property type="match status" value="1"/>
</dbReference>
<protein>
    <recommendedName>
        <fullName evidence="3 9">Argininosuccinate synthase</fullName>
        <ecNumber evidence="3 9">6.3.4.5</ecNumber>
    </recommendedName>
    <alternativeName>
        <fullName evidence="9">Citrulline--aspartate ligase</fullName>
    </alternativeName>
</protein>
<feature type="binding site" evidence="9">
    <location>
        <begin position="7"/>
        <end position="15"/>
    </location>
    <ligand>
        <name>ATP</name>
        <dbReference type="ChEBI" id="CHEBI:30616"/>
    </ligand>
</feature>
<dbReference type="SUPFAM" id="SSF52402">
    <property type="entry name" value="Adenine nucleotide alpha hydrolases-like"/>
    <property type="match status" value="1"/>
</dbReference>
<keyword evidence="7 9" id="KW-0547">Nucleotide-binding</keyword>
<comment type="pathway">
    <text evidence="1 9">Amino-acid biosynthesis; L-arginine biosynthesis; L-arginine from L-ornithine and carbamoyl phosphate: step 2/3.</text>
</comment>
<evidence type="ECO:0000256" key="6">
    <source>
        <dbReference type="ARBA" id="ARBA00022605"/>
    </source>
</evidence>
<dbReference type="GO" id="GO:0006526">
    <property type="term" value="P:L-arginine biosynthetic process"/>
    <property type="evidence" value="ECO:0007669"/>
    <property type="project" value="UniProtKB-UniRule"/>
</dbReference>
<dbReference type="CDD" id="cd01999">
    <property type="entry name" value="ASS"/>
    <property type="match status" value="1"/>
</dbReference>
<keyword evidence="8 9" id="KW-0067">ATP-binding</keyword>
<dbReference type="InterPro" id="IPR024074">
    <property type="entry name" value="AS_cat/multimer_dom_body"/>
</dbReference>
<gene>
    <name evidence="9" type="primary">argG</name>
    <name evidence="12" type="ORF">AMET1_0756</name>
</gene>
<keyword evidence="4 9" id="KW-0055">Arginine biosynthesis</keyword>
<dbReference type="InterPro" id="IPR048267">
    <property type="entry name" value="Arginosuc_syn_N"/>
</dbReference>
<dbReference type="GO" id="GO:0005524">
    <property type="term" value="F:ATP binding"/>
    <property type="evidence" value="ECO:0007669"/>
    <property type="project" value="UniProtKB-UniRule"/>
</dbReference>
<comment type="subunit">
    <text evidence="2 9">Homotetramer.</text>
</comment>
<feature type="binding site" evidence="9">
    <location>
        <position position="121"/>
    </location>
    <ligand>
        <name>L-citrulline</name>
        <dbReference type="ChEBI" id="CHEBI:57743"/>
    </ligand>
</feature>
<feature type="binding site" evidence="9">
    <location>
        <position position="125"/>
    </location>
    <ligand>
        <name>L-citrulline</name>
        <dbReference type="ChEBI" id="CHEBI:57743"/>
    </ligand>
</feature>
<evidence type="ECO:0000259" key="10">
    <source>
        <dbReference type="Pfam" id="PF00764"/>
    </source>
</evidence>
<feature type="domain" description="Arginosuccinate synthase C-terminal" evidence="11">
    <location>
        <begin position="172"/>
        <end position="388"/>
    </location>
</feature>
<feature type="binding site" evidence="9">
    <location>
        <position position="122"/>
    </location>
    <ligand>
        <name>L-aspartate</name>
        <dbReference type="ChEBI" id="CHEBI:29991"/>
    </ligand>
</feature>
<dbReference type="InterPro" id="IPR048268">
    <property type="entry name" value="Arginosuc_syn_C"/>
</dbReference>
<dbReference type="PROSITE" id="PS00564">
    <property type="entry name" value="ARGININOSUCCIN_SYN_1"/>
    <property type="match status" value="1"/>
</dbReference>
<dbReference type="GO" id="GO:0000053">
    <property type="term" value="P:argininosuccinate metabolic process"/>
    <property type="evidence" value="ECO:0007669"/>
    <property type="project" value="TreeGrafter"/>
</dbReference>
<dbReference type="HAMAP" id="MF_00005">
    <property type="entry name" value="Arg_succ_synth_type1"/>
    <property type="match status" value="1"/>
</dbReference>
<evidence type="ECO:0000256" key="5">
    <source>
        <dbReference type="ARBA" id="ARBA00022598"/>
    </source>
</evidence>
<comment type="caution">
    <text evidence="9">Lacks conserved residue(s) required for the propagation of feature annotation.</text>
</comment>
<dbReference type="Pfam" id="PF20979">
    <property type="entry name" value="Arginosuc_syn_C"/>
    <property type="match status" value="1"/>
</dbReference>
<feature type="domain" description="Arginosuccinate synthase-like N-terminal" evidence="10">
    <location>
        <begin position="3"/>
        <end position="163"/>
    </location>
</feature>
<comment type="subcellular location">
    <subcellularLocation>
        <location evidence="9">Cytoplasm</location>
    </subcellularLocation>
</comment>
<dbReference type="RefSeq" id="WP_086637144.1">
    <property type="nucleotide sequence ID" value="NZ_MRZU01000003.1"/>
</dbReference>
<dbReference type="OrthoDB" id="5877at2157"/>
<comment type="caution">
    <text evidence="12">The sequence shown here is derived from an EMBL/GenBank/DDBJ whole genome shotgun (WGS) entry which is preliminary data.</text>
</comment>
<sequence>MKKVILAYSGGLDTSVCVPLLEEKYGYDEVITATVDVGQPKEGLKEAKERAEQMDVKHYEIDAVQEFVENYLHPLIQANGSYEGYYLGHAIARPLIAKKVCEIAKKENADALAHGCTGKGNDQFRFETTYRIHSQPNTKIIAPVRELNMTRDEEKKYAKKRGLNVDFEEKKWSIDENIWSRSIEGGKLENPNYIPPEEIFQWTKNPEKAPDKPEILEITFKNGTPTKINGEKHNPVTLIQKLNKKVGKHGVGRVDMIEDRILGLKARENYEHPAATALITAHKDLEKLVLTRKQLKFKKTVDQEWAELAYNGLLYEPLYNSLQAFIKNTQKQMNGTVKLKLYKGSIQVVARESKNALYSKELVSFDDKTIDQKDAEGALKYHGYQSRLTKTRQNKK</sequence>
<keyword evidence="6 9" id="KW-0028">Amino-acid biosynthesis</keyword>
<dbReference type="Gene3D" id="3.40.50.620">
    <property type="entry name" value="HUPs"/>
    <property type="match status" value="1"/>
</dbReference>
<dbReference type="UniPathway" id="UPA00068">
    <property type="reaction ID" value="UER00113"/>
</dbReference>
<dbReference type="PANTHER" id="PTHR11587">
    <property type="entry name" value="ARGININOSUCCINATE SYNTHASE"/>
    <property type="match status" value="1"/>
</dbReference>
<evidence type="ECO:0000259" key="11">
    <source>
        <dbReference type="Pfam" id="PF20979"/>
    </source>
</evidence>
<feature type="binding site" evidence="9">
    <location>
        <position position="115"/>
    </location>
    <ligand>
        <name>ATP</name>
        <dbReference type="ChEBI" id="CHEBI:30616"/>
    </ligand>
</feature>
<dbReference type="FunFam" id="3.40.50.620:FF:000019">
    <property type="entry name" value="Argininosuccinate synthase"/>
    <property type="match status" value="1"/>
</dbReference>
<feature type="binding site" evidence="9">
    <location>
        <position position="117"/>
    </location>
    <ligand>
        <name>L-aspartate</name>
        <dbReference type="ChEBI" id="CHEBI:29991"/>
    </ligand>
</feature>
<evidence type="ECO:0000313" key="13">
    <source>
        <dbReference type="Proteomes" id="UP000195137"/>
    </source>
</evidence>
<evidence type="ECO:0000256" key="8">
    <source>
        <dbReference type="ARBA" id="ARBA00022840"/>
    </source>
</evidence>
<feature type="binding site" evidence="9">
    <location>
        <position position="85"/>
    </location>
    <ligand>
        <name>L-citrulline</name>
        <dbReference type="ChEBI" id="CHEBI:57743"/>
    </ligand>
</feature>
<dbReference type="PROSITE" id="PS00565">
    <property type="entry name" value="ARGININOSUCCIN_SYN_2"/>
    <property type="match status" value="1"/>
</dbReference>
<dbReference type="PANTHER" id="PTHR11587:SF2">
    <property type="entry name" value="ARGININOSUCCINATE SYNTHASE"/>
    <property type="match status" value="1"/>
</dbReference>
<keyword evidence="9" id="KW-0963">Cytoplasm</keyword>
<organism evidence="12 13">
    <name type="scientific">Methanonatronarchaeum thermophilum</name>
    <dbReference type="NCBI Taxonomy" id="1927129"/>
    <lineage>
        <taxon>Archaea</taxon>
        <taxon>Methanobacteriati</taxon>
        <taxon>Methanobacteriota</taxon>
        <taxon>Methanonatronarchaeia</taxon>
        <taxon>Methanonatronarchaeales</taxon>
        <taxon>Methanonatronarchaeaceae</taxon>
        <taxon>Methanonatronarchaeum</taxon>
    </lineage>
</organism>
<feature type="binding site" evidence="9">
    <location>
        <position position="270"/>
    </location>
    <ligand>
        <name>L-citrulline</name>
        <dbReference type="ChEBI" id="CHEBI:57743"/>
    </ligand>
</feature>
<keyword evidence="13" id="KW-1185">Reference proteome</keyword>
<feature type="binding site" evidence="9">
    <location>
        <position position="173"/>
    </location>
    <ligand>
        <name>L-citrulline</name>
        <dbReference type="ChEBI" id="CHEBI:57743"/>
    </ligand>
</feature>
<dbReference type="InterPro" id="IPR023434">
    <property type="entry name" value="Arginosuc_synth_type_1_subfam"/>
</dbReference>
<evidence type="ECO:0000256" key="3">
    <source>
        <dbReference type="ARBA" id="ARBA00012286"/>
    </source>
</evidence>
<comment type="similarity">
    <text evidence="9">Belongs to the argininosuccinate synthase family. Type 1 subfamily.</text>
</comment>
<dbReference type="GO" id="GO:0005737">
    <property type="term" value="C:cytoplasm"/>
    <property type="evidence" value="ECO:0007669"/>
    <property type="project" value="UniProtKB-SubCell"/>
</dbReference>
<dbReference type="EC" id="6.3.4.5" evidence="3 9"/>
<accession>A0A1Y3GFX6</accession>
<dbReference type="GO" id="GO:0004055">
    <property type="term" value="F:argininosuccinate synthase activity"/>
    <property type="evidence" value="ECO:0007669"/>
    <property type="project" value="UniProtKB-UniRule"/>
</dbReference>
<dbReference type="InterPro" id="IPR014729">
    <property type="entry name" value="Rossmann-like_a/b/a_fold"/>
</dbReference>
<dbReference type="FunFam" id="3.90.1260.10:FF:000007">
    <property type="entry name" value="Argininosuccinate synthase"/>
    <property type="match status" value="1"/>
</dbReference>
<evidence type="ECO:0000256" key="9">
    <source>
        <dbReference type="HAMAP-Rule" id="MF_00005"/>
    </source>
</evidence>
<dbReference type="NCBIfam" id="NF001770">
    <property type="entry name" value="PRK00509.1"/>
    <property type="match status" value="1"/>
</dbReference>
<dbReference type="Pfam" id="PF00764">
    <property type="entry name" value="Arginosuc_synth"/>
    <property type="match status" value="1"/>
</dbReference>
<evidence type="ECO:0000313" key="12">
    <source>
        <dbReference type="EMBL" id="OUJ19104.1"/>
    </source>
</evidence>
<proteinExistence type="inferred from homology"/>
<evidence type="ECO:0000256" key="1">
    <source>
        <dbReference type="ARBA" id="ARBA00004967"/>
    </source>
</evidence>
<dbReference type="NCBIfam" id="TIGR00032">
    <property type="entry name" value="argG"/>
    <property type="match status" value="1"/>
</dbReference>
<feature type="binding site" evidence="9">
    <location>
        <position position="258"/>
    </location>
    <ligand>
        <name>L-citrulline</name>
        <dbReference type="ChEBI" id="CHEBI:57743"/>
    </ligand>
</feature>
<evidence type="ECO:0000256" key="4">
    <source>
        <dbReference type="ARBA" id="ARBA00022571"/>
    </source>
</evidence>
<name>A0A1Y3GFX6_9EURY</name>
<dbReference type="InterPro" id="IPR018223">
    <property type="entry name" value="Arginosuc_synth_CS"/>
</dbReference>
<feature type="binding site" evidence="9">
    <location>
        <position position="121"/>
    </location>
    <ligand>
        <name>L-aspartate</name>
        <dbReference type="ChEBI" id="CHEBI:29991"/>
    </ligand>
</feature>
<feature type="binding site" evidence="9">
    <location>
        <position position="182"/>
    </location>
    <ligand>
        <name>L-citrulline</name>
        <dbReference type="ChEBI" id="CHEBI:57743"/>
    </ligand>
</feature>
<dbReference type="GO" id="GO:0000050">
    <property type="term" value="P:urea cycle"/>
    <property type="evidence" value="ECO:0007669"/>
    <property type="project" value="TreeGrafter"/>
</dbReference>
<evidence type="ECO:0000256" key="7">
    <source>
        <dbReference type="ARBA" id="ARBA00022741"/>
    </source>
</evidence>
<dbReference type="AlphaFoldDB" id="A0A1Y3GFX6"/>
<dbReference type="Proteomes" id="UP000195137">
    <property type="component" value="Unassembled WGS sequence"/>
</dbReference>
<dbReference type="InterPro" id="IPR001518">
    <property type="entry name" value="Arginosuc_synth"/>
</dbReference>
<dbReference type="EMBL" id="MRZU01000003">
    <property type="protein sequence ID" value="OUJ19104.1"/>
    <property type="molecule type" value="Genomic_DNA"/>
</dbReference>
<comment type="catalytic activity">
    <reaction evidence="9">
        <text>L-citrulline + L-aspartate + ATP = 2-(N(omega)-L-arginino)succinate + AMP + diphosphate + H(+)</text>
        <dbReference type="Rhea" id="RHEA:10932"/>
        <dbReference type="ChEBI" id="CHEBI:15378"/>
        <dbReference type="ChEBI" id="CHEBI:29991"/>
        <dbReference type="ChEBI" id="CHEBI:30616"/>
        <dbReference type="ChEBI" id="CHEBI:33019"/>
        <dbReference type="ChEBI" id="CHEBI:57472"/>
        <dbReference type="ChEBI" id="CHEBI:57743"/>
        <dbReference type="ChEBI" id="CHEBI:456215"/>
        <dbReference type="EC" id="6.3.4.5"/>
    </reaction>
</comment>
<evidence type="ECO:0000256" key="2">
    <source>
        <dbReference type="ARBA" id="ARBA00011881"/>
    </source>
</evidence>